<feature type="transmembrane region" description="Helical" evidence="1">
    <location>
        <begin position="56"/>
        <end position="73"/>
    </location>
</feature>
<keyword evidence="3" id="KW-1185">Reference proteome</keyword>
<dbReference type="EMBL" id="CAUWAG010000006">
    <property type="protein sequence ID" value="CAJ2504148.1"/>
    <property type="molecule type" value="Genomic_DNA"/>
</dbReference>
<gene>
    <name evidence="2" type="ORF">KHLLAP_LOCUS4616</name>
</gene>
<evidence type="ECO:0000313" key="2">
    <source>
        <dbReference type="EMBL" id="CAJ2504148.1"/>
    </source>
</evidence>
<proteinExistence type="predicted"/>
<dbReference type="AlphaFoldDB" id="A0AAI8VFR4"/>
<protein>
    <submittedName>
        <fullName evidence="2">Uu.00g115420.m01.CDS01</fullName>
    </submittedName>
</protein>
<reference evidence="2" key="1">
    <citation type="submission" date="2023-10" db="EMBL/GenBank/DDBJ databases">
        <authorList>
            <person name="Hackl T."/>
        </authorList>
    </citation>
    <scope>NUCLEOTIDE SEQUENCE</scope>
</reference>
<comment type="caution">
    <text evidence="2">The sequence shown here is derived from an EMBL/GenBank/DDBJ whole genome shotgun (WGS) entry which is preliminary data.</text>
</comment>
<sequence length="164" mass="18774">MSHADLRNHTLWPYLDAIGTGSSKMDLIREKIKEIFKDGEQHKDVGEGRGTLRKKMIIFILFLVTAFLNALILRKELPTLCQTLVLATDAPPKRGSLYAPFCRMTDEELLEDRDPHDPQLLITTARIAGEGPNMTRANYVIMTEPVFTKQVKDQAFYRVHRYGQ</sequence>
<evidence type="ECO:0000313" key="3">
    <source>
        <dbReference type="Proteomes" id="UP001295740"/>
    </source>
</evidence>
<evidence type="ECO:0000256" key="1">
    <source>
        <dbReference type="SAM" id="Phobius"/>
    </source>
</evidence>
<accession>A0AAI8VFR4</accession>
<name>A0AAI8VFR4_9PEZI</name>
<keyword evidence="1" id="KW-0472">Membrane</keyword>
<keyword evidence="1" id="KW-1133">Transmembrane helix</keyword>
<organism evidence="2 3">
    <name type="scientific">Anthostomella pinea</name>
    <dbReference type="NCBI Taxonomy" id="933095"/>
    <lineage>
        <taxon>Eukaryota</taxon>
        <taxon>Fungi</taxon>
        <taxon>Dikarya</taxon>
        <taxon>Ascomycota</taxon>
        <taxon>Pezizomycotina</taxon>
        <taxon>Sordariomycetes</taxon>
        <taxon>Xylariomycetidae</taxon>
        <taxon>Xylariales</taxon>
        <taxon>Xylariaceae</taxon>
        <taxon>Anthostomella</taxon>
    </lineage>
</organism>
<dbReference type="SUPFAM" id="SSF52540">
    <property type="entry name" value="P-loop containing nucleoside triphosphate hydrolases"/>
    <property type="match status" value="1"/>
</dbReference>
<dbReference type="InterPro" id="IPR027417">
    <property type="entry name" value="P-loop_NTPase"/>
</dbReference>
<dbReference type="Proteomes" id="UP001295740">
    <property type="component" value="Unassembled WGS sequence"/>
</dbReference>
<keyword evidence="1" id="KW-0812">Transmembrane</keyword>
<dbReference type="Gene3D" id="3.40.50.300">
    <property type="entry name" value="P-loop containing nucleotide triphosphate hydrolases"/>
    <property type="match status" value="1"/>
</dbReference>